<keyword evidence="1" id="KW-0472">Membrane</keyword>
<evidence type="ECO:0000256" key="1">
    <source>
        <dbReference type="SAM" id="Phobius"/>
    </source>
</evidence>
<dbReference type="EMBL" id="OCNH01000002">
    <property type="protein sequence ID" value="SOD89973.1"/>
    <property type="molecule type" value="Genomic_DNA"/>
</dbReference>
<feature type="transmembrane region" description="Helical" evidence="1">
    <location>
        <begin position="72"/>
        <end position="92"/>
    </location>
</feature>
<dbReference type="AlphaFoldDB" id="A0A286G3A3"/>
<protein>
    <recommendedName>
        <fullName evidence="4">Cytochrome C and Quinol oxidase polypeptide I</fullName>
    </recommendedName>
</protein>
<evidence type="ECO:0000313" key="2">
    <source>
        <dbReference type="EMBL" id="SOD89973.1"/>
    </source>
</evidence>
<dbReference type="Gene3D" id="1.20.210.10">
    <property type="entry name" value="Cytochrome c oxidase-like, subunit I domain"/>
    <property type="match status" value="1"/>
</dbReference>
<keyword evidence="3" id="KW-1185">Reference proteome</keyword>
<gene>
    <name evidence="2" type="ORF">SAMN06269250_3253</name>
</gene>
<proteinExistence type="predicted"/>
<sequence length="128" mass="14247">MVTTAIIIVTALLLSWLMAGSARPKASRASQRTDAIATGTKAHHALHAEHEPQSKLRQYLFSEDHKTIARQYLITGIFWAIIGLSLSIIFRLQLGFGQMDLSFLRPLLGSWINQAGKIDPAFTCPRFI</sequence>
<keyword evidence="1" id="KW-0812">Transmembrane</keyword>
<accession>A0A286G3A3</accession>
<evidence type="ECO:0008006" key="4">
    <source>
        <dbReference type="Google" id="ProtNLM"/>
    </source>
</evidence>
<evidence type="ECO:0000313" key="3">
    <source>
        <dbReference type="Proteomes" id="UP000219452"/>
    </source>
</evidence>
<reference evidence="3" key="1">
    <citation type="submission" date="2017-09" db="EMBL/GenBank/DDBJ databases">
        <authorList>
            <person name="Varghese N."/>
            <person name="Submissions S."/>
        </authorList>
    </citation>
    <scope>NUCLEOTIDE SEQUENCE [LARGE SCALE GENOMIC DNA]</scope>
    <source>
        <strain evidence="3">DSM 29961</strain>
    </source>
</reference>
<keyword evidence="1" id="KW-1133">Transmembrane helix</keyword>
<dbReference type="SUPFAM" id="SSF81442">
    <property type="entry name" value="Cytochrome c oxidase subunit I-like"/>
    <property type="match status" value="1"/>
</dbReference>
<name>A0A286G3A3_9BACT</name>
<dbReference type="Proteomes" id="UP000219452">
    <property type="component" value="Unassembled WGS sequence"/>
</dbReference>
<dbReference type="InterPro" id="IPR036927">
    <property type="entry name" value="Cyt_c_oxase-like_su1_sf"/>
</dbReference>
<organism evidence="2 3">
    <name type="scientific">Spirosoma fluviale</name>
    <dbReference type="NCBI Taxonomy" id="1597977"/>
    <lineage>
        <taxon>Bacteria</taxon>
        <taxon>Pseudomonadati</taxon>
        <taxon>Bacteroidota</taxon>
        <taxon>Cytophagia</taxon>
        <taxon>Cytophagales</taxon>
        <taxon>Cytophagaceae</taxon>
        <taxon>Spirosoma</taxon>
    </lineage>
</organism>